<name>A0A2V5IIW0_9EURO</name>
<reference evidence="1 2" key="1">
    <citation type="submission" date="2018-02" db="EMBL/GenBank/DDBJ databases">
        <title>The genomes of Aspergillus section Nigri reveals drivers in fungal speciation.</title>
        <authorList>
            <consortium name="DOE Joint Genome Institute"/>
            <person name="Vesth T.C."/>
            <person name="Nybo J."/>
            <person name="Theobald S."/>
            <person name="Brandl J."/>
            <person name="Frisvad J.C."/>
            <person name="Nielsen K.F."/>
            <person name="Lyhne E.K."/>
            <person name="Kogle M.E."/>
            <person name="Kuo A."/>
            <person name="Riley R."/>
            <person name="Clum A."/>
            <person name="Nolan M."/>
            <person name="Lipzen A."/>
            <person name="Salamov A."/>
            <person name="Henrissat B."/>
            <person name="Wiebenga A."/>
            <person name="De vries R.P."/>
            <person name="Grigoriev I.V."/>
            <person name="Mortensen U.H."/>
            <person name="Andersen M.R."/>
            <person name="Baker S.E."/>
        </authorList>
    </citation>
    <scope>NUCLEOTIDE SEQUENCE [LARGE SCALE GENOMIC DNA]</scope>
    <source>
        <strain evidence="1 2">CBS 114.80</strain>
    </source>
</reference>
<protein>
    <submittedName>
        <fullName evidence="1">Uncharacterized protein</fullName>
    </submittedName>
</protein>
<organism evidence="1 2">
    <name type="scientific">Aspergillus indologenus CBS 114.80</name>
    <dbReference type="NCBI Taxonomy" id="1450541"/>
    <lineage>
        <taxon>Eukaryota</taxon>
        <taxon>Fungi</taxon>
        <taxon>Dikarya</taxon>
        <taxon>Ascomycota</taxon>
        <taxon>Pezizomycotina</taxon>
        <taxon>Eurotiomycetes</taxon>
        <taxon>Eurotiomycetidae</taxon>
        <taxon>Eurotiales</taxon>
        <taxon>Aspergillaceae</taxon>
        <taxon>Aspergillus</taxon>
        <taxon>Aspergillus subgen. Circumdati</taxon>
    </lineage>
</organism>
<dbReference type="Proteomes" id="UP000248817">
    <property type="component" value="Unassembled WGS sequence"/>
</dbReference>
<sequence length="274" mass="31896">MDMATQDHDQETILEFRKHCRYQLDFIKDRICLLQTDHIDAHHAENAGIQHRSMYLETQAKPPYLFDSVKEEECWFPPDEEDSEYPTYNPESEDRLNTMGLQYYLDSYLGGAWPADENKLPNFVHKERSDLRLKGLYELPSVHDHSWRASLTYVARSAEESKPSPPHFKCLVSSEVAGDERLLRGELITIINSMINRLSFKSTLPHTVAPVMLYSLMYPQQLRVLEAYFDGENLVVSSTKLYDMRNEDTESLKWFLRWWLGPPVGDTKSIPVSC</sequence>
<gene>
    <name evidence="1" type="ORF">BP00DRAFT_455083</name>
</gene>
<proteinExistence type="predicted"/>
<accession>A0A2V5IIW0</accession>
<evidence type="ECO:0000313" key="1">
    <source>
        <dbReference type="EMBL" id="PYI34013.1"/>
    </source>
</evidence>
<dbReference type="EMBL" id="KZ825479">
    <property type="protein sequence ID" value="PYI34013.1"/>
    <property type="molecule type" value="Genomic_DNA"/>
</dbReference>
<evidence type="ECO:0000313" key="2">
    <source>
        <dbReference type="Proteomes" id="UP000248817"/>
    </source>
</evidence>
<keyword evidence="2" id="KW-1185">Reference proteome</keyword>
<dbReference type="AlphaFoldDB" id="A0A2V5IIW0"/>